<reference evidence="1 2" key="1">
    <citation type="submission" date="2020-07" db="EMBL/GenBank/DDBJ databases">
        <title>Genomic characterization of Flavobacterium psychrophilum strains.</title>
        <authorList>
            <person name="Castillo D."/>
            <person name="Jorgensen J."/>
            <person name="Middelboe M."/>
        </authorList>
    </citation>
    <scope>NUCLEOTIDE SEQUENCE [LARGE SCALE GENOMIC DNA]</scope>
    <source>
        <strain evidence="1 2">FPS-R7</strain>
    </source>
</reference>
<dbReference type="EMBL" id="CP059075">
    <property type="protein sequence ID" value="QRE04922.1"/>
    <property type="molecule type" value="Genomic_DNA"/>
</dbReference>
<dbReference type="RefSeq" id="WP_134355851.1">
    <property type="nucleotide sequence ID" value="NZ_CP059075.1"/>
</dbReference>
<proteinExistence type="predicted"/>
<gene>
    <name evidence="1" type="ORF">H0H26_04850</name>
</gene>
<evidence type="ECO:0000313" key="2">
    <source>
        <dbReference type="Proteomes" id="UP000596329"/>
    </source>
</evidence>
<dbReference type="AlphaFoldDB" id="A0A7U2RBV7"/>
<organism evidence="1 2">
    <name type="scientific">Flavobacterium psychrophilum</name>
    <dbReference type="NCBI Taxonomy" id="96345"/>
    <lineage>
        <taxon>Bacteria</taxon>
        <taxon>Pseudomonadati</taxon>
        <taxon>Bacteroidota</taxon>
        <taxon>Flavobacteriia</taxon>
        <taxon>Flavobacteriales</taxon>
        <taxon>Flavobacteriaceae</taxon>
        <taxon>Flavobacterium</taxon>
    </lineage>
</organism>
<sequence length="141" mass="16474">MKIKIIKFTFIMTLFLEIIPSYSQNKNVSTFNSYELCFIENMQPTDCKTINSSPLITKIEIIPNKEITIIMNGETYTQNWDRTSLSINNNNLFLYKLIKGNMNKKGDLDVTVIMYQDYKLYCIRTFLNVNNQIIMQTSNGN</sequence>
<evidence type="ECO:0000313" key="1">
    <source>
        <dbReference type="EMBL" id="QRE04922.1"/>
    </source>
</evidence>
<accession>A0A7U2RBV7</accession>
<protein>
    <submittedName>
        <fullName evidence="1">Uncharacterized protein</fullName>
    </submittedName>
</protein>
<name>A0A7U2RBV7_FLAPS</name>
<dbReference type="Proteomes" id="UP000596329">
    <property type="component" value="Chromosome"/>
</dbReference>